<proteinExistence type="predicted"/>
<organism evidence="3">
    <name type="scientific">Perkinsus marinus (strain ATCC 50983 / TXsc)</name>
    <dbReference type="NCBI Taxonomy" id="423536"/>
    <lineage>
        <taxon>Eukaryota</taxon>
        <taxon>Sar</taxon>
        <taxon>Alveolata</taxon>
        <taxon>Perkinsozoa</taxon>
        <taxon>Perkinsea</taxon>
        <taxon>Perkinsida</taxon>
        <taxon>Perkinsidae</taxon>
        <taxon>Perkinsus</taxon>
    </lineage>
</organism>
<protein>
    <submittedName>
        <fullName evidence="2">Uncharacterized protein</fullName>
    </submittedName>
</protein>
<name>C5KL74_PERM5</name>
<accession>C5KL74</accession>
<dbReference type="AlphaFoldDB" id="C5KL74"/>
<keyword evidence="3" id="KW-1185">Reference proteome</keyword>
<dbReference type="InParanoid" id="C5KL74"/>
<gene>
    <name evidence="2" type="ORF">Pmar_PMAR015279</name>
</gene>
<evidence type="ECO:0000256" key="1">
    <source>
        <dbReference type="SAM" id="MobiDB-lite"/>
    </source>
</evidence>
<dbReference type="Proteomes" id="UP000007800">
    <property type="component" value="Unassembled WGS sequence"/>
</dbReference>
<dbReference type="EMBL" id="GG673921">
    <property type="protein sequence ID" value="EER14747.1"/>
    <property type="molecule type" value="Genomic_DNA"/>
</dbReference>
<dbReference type="OrthoDB" id="447116at2759"/>
<evidence type="ECO:0000313" key="3">
    <source>
        <dbReference type="Proteomes" id="UP000007800"/>
    </source>
</evidence>
<dbReference type="GeneID" id="9045934"/>
<sequence>MRETRSVSHSHASSPLHPFEARAVDEEPSSQSLSETVVDSIAAQYGVAKTAMGKLYRNVSASVRQLDFSALAESDLPFSLRRDEDIGQDQGEETWKCLKPDGTYRVIDASELTSTILVDPDLDDQEIITTDSGLRLPDIRLPACALRKGRTFSGVSTTVPSLAEAELGEEPMGVSLLPPGGSRLLHRRTKRFHTVAAGLASEARAAVDKVRVESREVLPL</sequence>
<reference evidence="2 3" key="1">
    <citation type="submission" date="2008-07" db="EMBL/GenBank/DDBJ databases">
        <authorList>
            <person name="El-Sayed N."/>
            <person name="Caler E."/>
            <person name="Inman J."/>
            <person name="Amedeo P."/>
            <person name="Hass B."/>
            <person name="Wortman J."/>
        </authorList>
    </citation>
    <scope>NUCLEOTIDE SEQUENCE [LARGE SCALE GENOMIC DNA]</scope>
    <source>
        <strain evidence="3">ATCC 50983 / TXsc</strain>
    </source>
</reference>
<dbReference type="RefSeq" id="XP_002782951.1">
    <property type="nucleotide sequence ID" value="XM_002782905.1"/>
</dbReference>
<evidence type="ECO:0000313" key="2">
    <source>
        <dbReference type="EMBL" id="EER14747.1"/>
    </source>
</evidence>
<feature type="region of interest" description="Disordered" evidence="1">
    <location>
        <begin position="1"/>
        <end position="32"/>
    </location>
</feature>